<evidence type="ECO:0000313" key="4">
    <source>
        <dbReference type="EMBL" id="CAF3616658.1"/>
    </source>
</evidence>
<protein>
    <submittedName>
        <fullName evidence="3">Uncharacterized protein</fullName>
    </submittedName>
</protein>
<evidence type="ECO:0000313" key="2">
    <source>
        <dbReference type="EMBL" id="CAF0832105.1"/>
    </source>
</evidence>
<dbReference type="EMBL" id="CAJNOK010001832">
    <property type="protein sequence ID" value="CAF0832105.1"/>
    <property type="molecule type" value="Genomic_DNA"/>
</dbReference>
<dbReference type="Proteomes" id="UP000681722">
    <property type="component" value="Unassembled WGS sequence"/>
</dbReference>
<name>A0A814IXW0_9BILA</name>
<feature type="region of interest" description="Disordered" evidence="1">
    <location>
        <begin position="1"/>
        <end position="26"/>
    </location>
</feature>
<dbReference type="EMBL" id="CAJNOQ010003809">
    <property type="protein sequence ID" value="CAF1030574.1"/>
    <property type="molecule type" value="Genomic_DNA"/>
</dbReference>
<sequence>MESRIALSTVGEDEEKSGVDFHPSPSVGDDSFLNELEELAPSTKADANKFQMLCDGLQTCFSEIDNSMMELLELKDNLLLQFLPPNVSARITLVISRLYRAYSLAQIPVHEVIRLVQLYSQPWDQKSAALKKLYETNETKKRILNIAIQRLTSVENQIIHNEQKRCIDNWEKMYIKLALPRCNVRNWKFRLKTFRETSQLGYEHVISWLNSEVRPQSTDYPNEDVLERDEEFGGETTTVPIPQDGEEFGDDPESEAGGSFLSSGKQRARVHSTVDSTTNRRENAAPIITKAEVEIQVSPEHDDQQTWTGDLLSSKYLLFRIYRPTGILKTKFQCIAHAHSNDYKTIPFLLENKSLTTTGKEDESNTKRTRFAGGGRIKPTDAKIKKRTDSTSPEDELNIIDKSQCDELLIPMPSVFKRRSVFQTDNDNDAVRVDVMGDDKLIGSMTLTTEDLLMLDLPNLRQTLEIPLTIIDDSSQQQKRSSVAQTTTNLSTKNLYLDSTSTDLYQSIVSRTPQTYPIYNDKRETIGKLPLLLFWYNKIEINQAAKSTMTAPLEIRAPTPKTIYLTELKPDTREQSLSPVVTTPNPSLLSMPPVKMISHATEPSESRLEQPALTDDDMEIVKSHYEQEISKLHENYQSEIRRLSKLLNDMQLRTKDQMANLSESDENVRELLSMNNDQKLEVQEKRKWKQKRPDANTAPAIVYGKDLPKDFLERYQMFLERSLTRRHQLMAKIEQENARTTERQLEIQHRLSRPEQEEERYDDLCLPAVFMPFRSGNVYNPRAYRFFHHIGSTDPRLTQTPSIFKLPPLPAGSVCTFFISPTKN</sequence>
<reference evidence="3" key="1">
    <citation type="submission" date="2021-02" db="EMBL/GenBank/DDBJ databases">
        <authorList>
            <person name="Nowell W R."/>
        </authorList>
    </citation>
    <scope>NUCLEOTIDE SEQUENCE</scope>
</reference>
<keyword evidence="6" id="KW-1185">Reference proteome</keyword>
<feature type="compositionally biased region" description="Basic and acidic residues" evidence="1">
    <location>
        <begin position="378"/>
        <end position="389"/>
    </location>
</feature>
<gene>
    <name evidence="3" type="ORF">GPM918_LOCUS15258</name>
    <name evidence="2" type="ORF">OVA965_LOCUS6197</name>
    <name evidence="5" type="ORF">SRO942_LOCUS15258</name>
    <name evidence="4" type="ORF">TMI583_LOCUS6193</name>
</gene>
<dbReference type="OrthoDB" id="2157345at2759"/>
<dbReference type="EMBL" id="CAJOBA010001832">
    <property type="protein sequence ID" value="CAF3616658.1"/>
    <property type="molecule type" value="Genomic_DNA"/>
</dbReference>
<organism evidence="3 6">
    <name type="scientific">Didymodactylos carnosus</name>
    <dbReference type="NCBI Taxonomy" id="1234261"/>
    <lineage>
        <taxon>Eukaryota</taxon>
        <taxon>Metazoa</taxon>
        <taxon>Spiralia</taxon>
        <taxon>Gnathifera</taxon>
        <taxon>Rotifera</taxon>
        <taxon>Eurotatoria</taxon>
        <taxon>Bdelloidea</taxon>
        <taxon>Philodinida</taxon>
        <taxon>Philodinidae</taxon>
        <taxon>Didymodactylos</taxon>
    </lineage>
</organism>
<dbReference type="Proteomes" id="UP000663829">
    <property type="component" value="Unassembled WGS sequence"/>
</dbReference>
<evidence type="ECO:0000313" key="6">
    <source>
        <dbReference type="Proteomes" id="UP000663829"/>
    </source>
</evidence>
<evidence type="ECO:0000313" key="3">
    <source>
        <dbReference type="EMBL" id="CAF1030574.1"/>
    </source>
</evidence>
<evidence type="ECO:0000256" key="1">
    <source>
        <dbReference type="SAM" id="MobiDB-lite"/>
    </source>
</evidence>
<dbReference type="EMBL" id="CAJOBC010003809">
    <property type="protein sequence ID" value="CAF3801462.1"/>
    <property type="molecule type" value="Genomic_DNA"/>
</dbReference>
<accession>A0A814IXW0</accession>
<evidence type="ECO:0000313" key="5">
    <source>
        <dbReference type="EMBL" id="CAF3801462.1"/>
    </source>
</evidence>
<feature type="region of interest" description="Disordered" evidence="1">
    <location>
        <begin position="357"/>
        <end position="393"/>
    </location>
</feature>
<dbReference type="AlphaFoldDB" id="A0A814IXW0"/>
<feature type="region of interest" description="Disordered" evidence="1">
    <location>
        <begin position="229"/>
        <end position="281"/>
    </location>
</feature>
<comment type="caution">
    <text evidence="3">The sequence shown here is derived from an EMBL/GenBank/DDBJ whole genome shotgun (WGS) entry which is preliminary data.</text>
</comment>
<dbReference type="Proteomes" id="UP000677228">
    <property type="component" value="Unassembled WGS sequence"/>
</dbReference>
<feature type="compositionally biased region" description="Acidic residues" evidence="1">
    <location>
        <begin position="244"/>
        <end position="254"/>
    </location>
</feature>
<proteinExistence type="predicted"/>
<dbReference type="Proteomes" id="UP000682733">
    <property type="component" value="Unassembled WGS sequence"/>
</dbReference>